<evidence type="ECO:0000256" key="1">
    <source>
        <dbReference type="ARBA" id="ARBA00022723"/>
    </source>
</evidence>
<dbReference type="InterPro" id="IPR052088">
    <property type="entry name" value="E3_ubiquitin-ligase_SINA"/>
</dbReference>
<name>A0A3B5Y5U1_WHEAT</name>
<keyword evidence="2" id="KW-0863">Zinc-finger</keyword>
<evidence type="ECO:0000313" key="5">
    <source>
        <dbReference type="EnsemblPlants" id="TraesCS1A02G371400.1"/>
    </source>
</evidence>
<dbReference type="PANTHER" id="PTHR10315:SF134">
    <property type="entry name" value="RING-TYPE E3 UBIQUITIN TRANSFERASE"/>
    <property type="match status" value="1"/>
</dbReference>
<organism evidence="5">
    <name type="scientific">Triticum aestivum</name>
    <name type="common">Wheat</name>
    <dbReference type="NCBI Taxonomy" id="4565"/>
    <lineage>
        <taxon>Eukaryota</taxon>
        <taxon>Viridiplantae</taxon>
        <taxon>Streptophyta</taxon>
        <taxon>Embryophyta</taxon>
        <taxon>Tracheophyta</taxon>
        <taxon>Spermatophyta</taxon>
        <taxon>Magnoliopsida</taxon>
        <taxon>Liliopsida</taxon>
        <taxon>Poales</taxon>
        <taxon>Poaceae</taxon>
        <taxon>BOP clade</taxon>
        <taxon>Pooideae</taxon>
        <taxon>Triticodae</taxon>
        <taxon>Triticeae</taxon>
        <taxon>Triticinae</taxon>
        <taxon>Triticum</taxon>
    </lineage>
</organism>
<evidence type="ECO:0000259" key="4">
    <source>
        <dbReference type="Pfam" id="PF21362"/>
    </source>
</evidence>
<dbReference type="AlphaFoldDB" id="A0A3B5Y5U1"/>
<dbReference type="RefSeq" id="XP_044345153.1">
    <property type="nucleotide sequence ID" value="XM_044489218.1"/>
</dbReference>
<keyword evidence="6" id="KW-1185">Reference proteome</keyword>
<evidence type="ECO:0000256" key="2">
    <source>
        <dbReference type="ARBA" id="ARBA00022771"/>
    </source>
</evidence>
<dbReference type="Pfam" id="PF21362">
    <property type="entry name" value="Sina_RING"/>
    <property type="match status" value="1"/>
</dbReference>
<keyword evidence="1" id="KW-0479">Metal-binding</keyword>
<sequence length="200" mass="22567">MGYSNVTELVGDVIEHSGKPNVIVSTNVHEILECPVCLVPMYPPIHRCSNGQTICSECKPRVHNGRPTCRSELGNIRCPALEKVGASLEFMSKFQNFGCLRMYPYYCKLKHESECQYRPYTGPYAGFVDLCDGILICSMTSVLDSCRECIEKMQHELMFEVTALQEHQHKFATTKFIPCLCSQSEAFAFGIKEDQSMTLT</sequence>
<dbReference type="Gramene" id="TraesJAG1A03G00156410.1">
    <property type="protein sequence ID" value="TraesJAG1A03G00156410.1"/>
    <property type="gene ID" value="TraesJAG1A03G00156410"/>
</dbReference>
<dbReference type="InterPro" id="IPR049548">
    <property type="entry name" value="Sina-like_RING"/>
</dbReference>
<dbReference type="Gramene" id="TraesCS1A02G371400.1">
    <property type="protein sequence ID" value="TraesCS1A02G371400.1"/>
    <property type="gene ID" value="TraesCS1A02G371400"/>
</dbReference>
<dbReference type="GO" id="GO:0005737">
    <property type="term" value="C:cytoplasm"/>
    <property type="evidence" value="ECO:0000318"/>
    <property type="project" value="GO_Central"/>
</dbReference>
<reference evidence="5" key="2">
    <citation type="submission" date="2018-10" db="UniProtKB">
        <authorList>
            <consortium name="EnsemblPlants"/>
        </authorList>
    </citation>
    <scope>IDENTIFICATION</scope>
</reference>
<evidence type="ECO:0000313" key="6">
    <source>
        <dbReference type="Proteomes" id="UP000019116"/>
    </source>
</evidence>
<keyword evidence="3" id="KW-0862">Zinc</keyword>
<proteinExistence type="predicted"/>
<dbReference type="Gramene" id="TraesCS1A03G0902000.1">
    <property type="protein sequence ID" value="TraesCS1A03G0902000.1.CDS"/>
    <property type="gene ID" value="TraesCS1A03G0902000"/>
</dbReference>
<dbReference type="STRING" id="4565.A0A3B5Y5U1"/>
<dbReference type="RefSeq" id="XP_044345159.1">
    <property type="nucleotide sequence ID" value="XM_044489224.1"/>
</dbReference>
<dbReference type="GeneID" id="123066054"/>
<accession>A0A3B5Y5U1</accession>
<dbReference type="Gramene" id="TraesKAR1A01G0364890.1">
    <property type="protein sequence ID" value="cds.TraesKAR1A01G0364890.1"/>
    <property type="gene ID" value="TraesKAR1A01G0364890"/>
</dbReference>
<dbReference type="Gramene" id="TraesWEE_scaffold_072590_01G000100.1">
    <property type="protein sequence ID" value="TraesWEE_scaffold_072590_01G000100.1"/>
    <property type="gene ID" value="TraesWEE_scaffold_072590_01G000100"/>
</dbReference>
<dbReference type="PANTHER" id="PTHR10315">
    <property type="entry name" value="E3 UBIQUITIN PROTEIN LIGASE SIAH"/>
    <property type="match status" value="1"/>
</dbReference>
<dbReference type="PaxDb" id="4565-Traes_1AL_00E8CE811.1"/>
<protein>
    <submittedName>
        <fullName evidence="5">E3 ubiquitin-protein ligase</fullName>
    </submittedName>
</protein>
<dbReference type="Gramene" id="TraesCLE_scaffold_014946_01G000600.1">
    <property type="protein sequence ID" value="TraesCLE_scaffold_014946_01G000600.1"/>
    <property type="gene ID" value="TraesCLE_scaffold_014946_01G000600"/>
</dbReference>
<dbReference type="GO" id="GO:0008270">
    <property type="term" value="F:zinc ion binding"/>
    <property type="evidence" value="ECO:0007669"/>
    <property type="project" value="UniProtKB-KW"/>
</dbReference>
<dbReference type="InterPro" id="IPR013083">
    <property type="entry name" value="Znf_RING/FYVE/PHD"/>
</dbReference>
<dbReference type="GO" id="GO:0061630">
    <property type="term" value="F:ubiquitin protein ligase activity"/>
    <property type="evidence" value="ECO:0000318"/>
    <property type="project" value="GO_Central"/>
</dbReference>
<dbReference type="KEGG" id="taes:123066054"/>
<gene>
    <name evidence="5" type="primary">LOC123066054</name>
</gene>
<dbReference type="EnsemblPlants" id="TraesCS1A02G371400.1">
    <property type="protein sequence ID" value="TraesCS1A02G371400.1"/>
    <property type="gene ID" value="TraesCS1A02G371400"/>
</dbReference>
<feature type="domain" description="E3 ubiquitin-protein ligase Sina-like RING finger" evidence="4">
    <location>
        <begin position="34"/>
        <end position="69"/>
    </location>
</feature>
<dbReference type="Gene3D" id="3.30.40.10">
    <property type="entry name" value="Zinc/RING finger domain, C3HC4 (zinc finger)"/>
    <property type="match status" value="1"/>
</dbReference>
<dbReference type="Pfam" id="PF21361">
    <property type="entry name" value="Sina_ZnF"/>
    <property type="match status" value="1"/>
</dbReference>
<dbReference type="Proteomes" id="UP000019116">
    <property type="component" value="Chromosome 1A"/>
</dbReference>
<dbReference type="CDD" id="cd16571">
    <property type="entry name" value="RING-HC_SIAHs"/>
    <property type="match status" value="1"/>
</dbReference>
<reference evidence="5" key="1">
    <citation type="submission" date="2018-08" db="EMBL/GenBank/DDBJ databases">
        <authorList>
            <person name="Rossello M."/>
        </authorList>
    </citation>
    <scope>NUCLEOTIDE SEQUENCE [LARGE SCALE GENOMIC DNA]</scope>
    <source>
        <strain evidence="5">cv. Chinese Spring</strain>
    </source>
</reference>
<evidence type="ECO:0000256" key="3">
    <source>
        <dbReference type="ARBA" id="ARBA00022833"/>
    </source>
</evidence>
<dbReference type="OrthoDB" id="941555at2759"/>
<dbReference type="Gramene" id="TraesCAD_scaffold_019010_01G000100.1">
    <property type="protein sequence ID" value="TraesCAD_scaffold_019010_01G000100.1"/>
    <property type="gene ID" value="TraesCAD_scaffold_019010_01G000100"/>
</dbReference>